<reference evidence="4 5" key="1">
    <citation type="submission" date="2023-05" db="EMBL/GenBank/DDBJ databases">
        <title>B98-5 Cell Line De Novo Hybrid Assembly: An Optical Mapping Approach.</title>
        <authorList>
            <person name="Kananen K."/>
            <person name="Auerbach J.A."/>
            <person name="Kautto E."/>
            <person name="Blachly J.S."/>
        </authorList>
    </citation>
    <scope>NUCLEOTIDE SEQUENCE [LARGE SCALE GENOMIC DNA]</scope>
    <source>
        <strain evidence="4">B95-8</strain>
        <tissue evidence="4">Cell line</tissue>
    </source>
</reference>
<keyword evidence="2" id="KW-0406">Ion transport</keyword>
<name>A0ABQ9UI01_SAGOE</name>
<keyword evidence="3" id="KW-0472">Membrane</keyword>
<feature type="transmembrane region" description="Helical" evidence="3">
    <location>
        <begin position="14"/>
        <end position="33"/>
    </location>
</feature>
<evidence type="ECO:0000256" key="2">
    <source>
        <dbReference type="ARBA" id="ARBA00023065"/>
    </source>
</evidence>
<organism evidence="4 5">
    <name type="scientific">Saguinus oedipus</name>
    <name type="common">Cotton-top tamarin</name>
    <name type="synonym">Oedipomidas oedipus</name>
    <dbReference type="NCBI Taxonomy" id="9490"/>
    <lineage>
        <taxon>Eukaryota</taxon>
        <taxon>Metazoa</taxon>
        <taxon>Chordata</taxon>
        <taxon>Craniata</taxon>
        <taxon>Vertebrata</taxon>
        <taxon>Euteleostomi</taxon>
        <taxon>Mammalia</taxon>
        <taxon>Eutheria</taxon>
        <taxon>Euarchontoglires</taxon>
        <taxon>Primates</taxon>
        <taxon>Haplorrhini</taxon>
        <taxon>Platyrrhini</taxon>
        <taxon>Cebidae</taxon>
        <taxon>Callitrichinae</taxon>
        <taxon>Saguinus</taxon>
    </lineage>
</organism>
<keyword evidence="1" id="KW-0813">Transport</keyword>
<keyword evidence="3" id="KW-0812">Transmembrane</keyword>
<protein>
    <submittedName>
        <fullName evidence="4">Uncharacterized protein</fullName>
    </submittedName>
</protein>
<evidence type="ECO:0000256" key="3">
    <source>
        <dbReference type="SAM" id="Phobius"/>
    </source>
</evidence>
<proteinExistence type="predicted"/>
<keyword evidence="1" id="KW-0862">Zinc</keyword>
<dbReference type="PANTHER" id="PTHR12191:SF21">
    <property type="entry name" value="ZINC TRANSPORTER ZIP4"/>
    <property type="match status" value="1"/>
</dbReference>
<feature type="non-terminal residue" evidence="4">
    <location>
        <position position="67"/>
    </location>
</feature>
<feature type="transmembrane region" description="Helical" evidence="3">
    <location>
        <begin position="45"/>
        <end position="65"/>
    </location>
</feature>
<accession>A0ABQ9UI01</accession>
<evidence type="ECO:0000313" key="4">
    <source>
        <dbReference type="EMBL" id="KAK2096375.1"/>
    </source>
</evidence>
<dbReference type="EMBL" id="JASSZA010000012">
    <property type="protein sequence ID" value="KAK2096375.1"/>
    <property type="molecule type" value="Genomic_DNA"/>
</dbReference>
<keyword evidence="1" id="KW-0864">Zinc transport</keyword>
<dbReference type="Proteomes" id="UP001266305">
    <property type="component" value="Unassembled WGS sequence"/>
</dbReference>
<dbReference type="InterPro" id="IPR050799">
    <property type="entry name" value="ZIP_Transporter"/>
</dbReference>
<keyword evidence="5" id="KW-1185">Reference proteome</keyword>
<evidence type="ECO:0000313" key="5">
    <source>
        <dbReference type="Proteomes" id="UP001266305"/>
    </source>
</evidence>
<comment type="caution">
    <text evidence="4">The sequence shown here is derived from an EMBL/GenBank/DDBJ whole genome shotgun (WGS) entry which is preliminary data.</text>
</comment>
<evidence type="ECO:0000256" key="1">
    <source>
        <dbReference type="ARBA" id="ARBA00022906"/>
    </source>
</evidence>
<dbReference type="PANTHER" id="PTHR12191">
    <property type="entry name" value="SOLUTE CARRIER FAMILY 39"/>
    <property type="match status" value="1"/>
</dbReference>
<gene>
    <name evidence="4" type="ORF">P7K49_025409</name>
</gene>
<sequence>MRHSAIGVGEESEAWILAVAKGLFLYLGLCDTLPVMLMVRDPRSWLFSLLYNLGLLGGWTVLLLLSL</sequence>
<keyword evidence="3" id="KW-1133">Transmembrane helix</keyword>